<evidence type="ECO:0000259" key="3">
    <source>
        <dbReference type="PROSITE" id="PS50048"/>
    </source>
</evidence>
<evidence type="ECO:0000256" key="1">
    <source>
        <dbReference type="ARBA" id="ARBA00023242"/>
    </source>
</evidence>
<keyword evidence="5" id="KW-1185">Reference proteome</keyword>
<evidence type="ECO:0000313" key="4">
    <source>
        <dbReference type="EMBL" id="KAK4113118.1"/>
    </source>
</evidence>
<dbReference type="SUPFAM" id="SSF57701">
    <property type="entry name" value="Zn2/Cys6 DNA-binding domain"/>
    <property type="match status" value="1"/>
</dbReference>
<reference evidence="4" key="1">
    <citation type="journal article" date="2023" name="Mol. Phylogenet. Evol.">
        <title>Genome-scale phylogeny and comparative genomics of the fungal order Sordariales.</title>
        <authorList>
            <person name="Hensen N."/>
            <person name="Bonometti L."/>
            <person name="Westerberg I."/>
            <person name="Brannstrom I.O."/>
            <person name="Guillou S."/>
            <person name="Cros-Aarteil S."/>
            <person name="Calhoun S."/>
            <person name="Haridas S."/>
            <person name="Kuo A."/>
            <person name="Mondo S."/>
            <person name="Pangilinan J."/>
            <person name="Riley R."/>
            <person name="LaButti K."/>
            <person name="Andreopoulos B."/>
            <person name="Lipzen A."/>
            <person name="Chen C."/>
            <person name="Yan M."/>
            <person name="Daum C."/>
            <person name="Ng V."/>
            <person name="Clum A."/>
            <person name="Steindorff A."/>
            <person name="Ohm R.A."/>
            <person name="Martin F."/>
            <person name="Silar P."/>
            <person name="Natvig D.O."/>
            <person name="Lalanne C."/>
            <person name="Gautier V."/>
            <person name="Ament-Velasquez S.L."/>
            <person name="Kruys A."/>
            <person name="Hutchinson M.I."/>
            <person name="Powell A.J."/>
            <person name="Barry K."/>
            <person name="Miller A.N."/>
            <person name="Grigoriev I.V."/>
            <person name="Debuchy R."/>
            <person name="Gladieux P."/>
            <person name="Hiltunen Thoren M."/>
            <person name="Johannesson H."/>
        </authorList>
    </citation>
    <scope>NUCLEOTIDE SEQUENCE</scope>
    <source>
        <strain evidence="4">CBS 508.74</strain>
    </source>
</reference>
<dbReference type="GO" id="GO:0008270">
    <property type="term" value="F:zinc ion binding"/>
    <property type="evidence" value="ECO:0007669"/>
    <property type="project" value="InterPro"/>
</dbReference>
<feature type="compositionally biased region" description="Low complexity" evidence="2">
    <location>
        <begin position="93"/>
        <end position="107"/>
    </location>
</feature>
<protein>
    <recommendedName>
        <fullName evidence="3">Zn(2)-C6 fungal-type domain-containing protein</fullName>
    </recommendedName>
</protein>
<dbReference type="PANTHER" id="PTHR47657">
    <property type="entry name" value="STEROL REGULATORY ELEMENT-BINDING PROTEIN ECM22"/>
    <property type="match status" value="1"/>
</dbReference>
<dbReference type="InterPro" id="IPR052400">
    <property type="entry name" value="Zn2-C6_fungal_TF"/>
</dbReference>
<feature type="region of interest" description="Disordered" evidence="2">
    <location>
        <begin position="1"/>
        <end position="57"/>
    </location>
</feature>
<comment type="caution">
    <text evidence="4">The sequence shown here is derived from an EMBL/GenBank/DDBJ whole genome shotgun (WGS) entry which is preliminary data.</text>
</comment>
<feature type="region of interest" description="Disordered" evidence="2">
    <location>
        <begin position="364"/>
        <end position="417"/>
    </location>
</feature>
<keyword evidence="1" id="KW-0539">Nucleus</keyword>
<evidence type="ECO:0000313" key="5">
    <source>
        <dbReference type="Proteomes" id="UP001302812"/>
    </source>
</evidence>
<dbReference type="RefSeq" id="XP_064670688.1">
    <property type="nucleotide sequence ID" value="XM_064817671.1"/>
</dbReference>
<dbReference type="Proteomes" id="UP001302812">
    <property type="component" value="Unassembled WGS sequence"/>
</dbReference>
<dbReference type="InterPro" id="IPR001138">
    <property type="entry name" value="Zn2Cys6_DnaBD"/>
</dbReference>
<feature type="compositionally biased region" description="Polar residues" evidence="2">
    <location>
        <begin position="16"/>
        <end position="31"/>
    </location>
</feature>
<dbReference type="Gene3D" id="4.10.240.10">
    <property type="entry name" value="Zn(2)-C6 fungal-type DNA-binding domain"/>
    <property type="match status" value="1"/>
</dbReference>
<name>A0AAN6TEU4_9PEZI</name>
<dbReference type="CDD" id="cd00067">
    <property type="entry name" value="GAL4"/>
    <property type="match status" value="1"/>
</dbReference>
<sequence>MSDPQPAFERAGTAPAAQQSNPPTANPSPSDTGLPESPIKQTQGSAAGRRSHKKSRTGCAKCKARKIKCDERHPACLNCIAHGVECPFLRGSTASSSSGNASKSASAHIPRGRSSKAKSQSHSPIPSTNNLTPNTSTGSIPTPPPTCTSSSTDSPLPLLELELLHNYTTKTYSTLTADPVIWSFWRDDVVQLGLRSCDYVMRAVLAVSALHLAYHQDRPDRRDWYTAQGILLHQKASRSAMRCMMQMAVARNGHGDGDGNGEGGGGRDGDVDVGMDGGIMPVDKDEAASLFVFSMLTMFFALGSPRRSQPDGSFFIGESGFPDWTFLLSGGRSLRDHVLGERGMETVVGPFLAYGHKRYHARLGVSNRNDGHDGEYGGDHDGDKMDEDHDDNEVKNKSSTTTTQQQRTTSKRNPRLLTALRERITSSVTDPDLLSRYTHAIDELEVELELVLRTPSTTATTTTTTTNTNTSDVLDAMVWLWMVSDSLVPLLRGTPTQEAVAIFAHFCVLLKHHDSHWWLQGWGDHLMSRALEILDEEHRGWLEWPIKEMGRTL</sequence>
<organism evidence="4 5">
    <name type="scientific">Canariomyces notabilis</name>
    <dbReference type="NCBI Taxonomy" id="2074819"/>
    <lineage>
        <taxon>Eukaryota</taxon>
        <taxon>Fungi</taxon>
        <taxon>Dikarya</taxon>
        <taxon>Ascomycota</taxon>
        <taxon>Pezizomycotina</taxon>
        <taxon>Sordariomycetes</taxon>
        <taxon>Sordariomycetidae</taxon>
        <taxon>Sordariales</taxon>
        <taxon>Chaetomiaceae</taxon>
        <taxon>Canariomyces</taxon>
    </lineage>
</organism>
<dbReference type="GeneID" id="89941796"/>
<gene>
    <name evidence="4" type="ORF">N656DRAFT_797653</name>
</gene>
<dbReference type="PROSITE" id="PS50048">
    <property type="entry name" value="ZN2_CY6_FUNGAL_2"/>
    <property type="match status" value="1"/>
</dbReference>
<dbReference type="Pfam" id="PF00172">
    <property type="entry name" value="Zn_clus"/>
    <property type="match status" value="1"/>
</dbReference>
<dbReference type="EMBL" id="MU853340">
    <property type="protein sequence ID" value="KAK4113118.1"/>
    <property type="molecule type" value="Genomic_DNA"/>
</dbReference>
<dbReference type="SMART" id="SM00066">
    <property type="entry name" value="GAL4"/>
    <property type="match status" value="1"/>
</dbReference>
<reference evidence="4" key="2">
    <citation type="submission" date="2023-05" db="EMBL/GenBank/DDBJ databases">
        <authorList>
            <consortium name="Lawrence Berkeley National Laboratory"/>
            <person name="Steindorff A."/>
            <person name="Hensen N."/>
            <person name="Bonometti L."/>
            <person name="Westerberg I."/>
            <person name="Brannstrom I.O."/>
            <person name="Guillou S."/>
            <person name="Cros-Aarteil S."/>
            <person name="Calhoun S."/>
            <person name="Haridas S."/>
            <person name="Kuo A."/>
            <person name="Mondo S."/>
            <person name="Pangilinan J."/>
            <person name="Riley R."/>
            <person name="Labutti K."/>
            <person name="Andreopoulos B."/>
            <person name="Lipzen A."/>
            <person name="Chen C."/>
            <person name="Yanf M."/>
            <person name="Daum C."/>
            <person name="Ng V."/>
            <person name="Clum A."/>
            <person name="Ohm R."/>
            <person name="Martin F."/>
            <person name="Silar P."/>
            <person name="Natvig D."/>
            <person name="Lalanne C."/>
            <person name="Gautier V."/>
            <person name="Ament-Velasquez S.L."/>
            <person name="Kruys A."/>
            <person name="Hutchinson M.I."/>
            <person name="Powell A.J."/>
            <person name="Barry K."/>
            <person name="Miller A.N."/>
            <person name="Grigoriev I.V."/>
            <person name="Debuchy R."/>
            <person name="Gladieux P."/>
            <person name="Thoren M.H."/>
            <person name="Johannesson H."/>
        </authorList>
    </citation>
    <scope>NUCLEOTIDE SEQUENCE</scope>
    <source>
        <strain evidence="4">CBS 508.74</strain>
    </source>
</reference>
<dbReference type="PROSITE" id="PS00463">
    <property type="entry name" value="ZN2_CY6_FUNGAL_1"/>
    <property type="match status" value="1"/>
</dbReference>
<accession>A0AAN6TEU4</accession>
<proteinExistence type="predicted"/>
<feature type="domain" description="Zn(2)-C6 fungal-type" evidence="3">
    <location>
        <begin position="58"/>
        <end position="88"/>
    </location>
</feature>
<dbReference type="GO" id="GO:0000981">
    <property type="term" value="F:DNA-binding transcription factor activity, RNA polymerase II-specific"/>
    <property type="evidence" value="ECO:0007669"/>
    <property type="project" value="InterPro"/>
</dbReference>
<evidence type="ECO:0000256" key="2">
    <source>
        <dbReference type="SAM" id="MobiDB-lite"/>
    </source>
</evidence>
<dbReference type="AlphaFoldDB" id="A0AAN6TEU4"/>
<feature type="compositionally biased region" description="Basic and acidic residues" evidence="2">
    <location>
        <begin position="369"/>
        <end position="396"/>
    </location>
</feature>
<feature type="compositionally biased region" description="Low complexity" evidence="2">
    <location>
        <begin position="123"/>
        <end position="140"/>
    </location>
</feature>
<feature type="compositionally biased region" description="Low complexity" evidence="2">
    <location>
        <begin position="397"/>
        <end position="408"/>
    </location>
</feature>
<dbReference type="PANTHER" id="PTHR47657:SF7">
    <property type="entry name" value="STEROL REGULATORY ELEMENT-BINDING PROTEIN ECM22"/>
    <property type="match status" value="1"/>
</dbReference>
<dbReference type="InterPro" id="IPR036864">
    <property type="entry name" value="Zn2-C6_fun-type_DNA-bd_sf"/>
</dbReference>
<feature type="region of interest" description="Disordered" evidence="2">
    <location>
        <begin position="93"/>
        <end position="153"/>
    </location>
</feature>